<accession>A0ABW8FL36</accession>
<dbReference type="PANTHER" id="PTHR11941:SF54">
    <property type="entry name" value="ENOYL-COA HYDRATASE, MITOCHONDRIAL"/>
    <property type="match status" value="1"/>
</dbReference>
<reference evidence="1 2" key="1">
    <citation type="submission" date="2024-10" db="EMBL/GenBank/DDBJ databases">
        <title>The Natural Products Discovery Center: Release of the First 8490 Sequenced Strains for Exploring Actinobacteria Biosynthetic Diversity.</title>
        <authorList>
            <person name="Kalkreuter E."/>
            <person name="Kautsar S.A."/>
            <person name="Yang D."/>
            <person name="Bader C.D."/>
            <person name="Teijaro C.N."/>
            <person name="Fluegel L."/>
            <person name="Davis C.M."/>
            <person name="Simpson J.R."/>
            <person name="Lauterbach L."/>
            <person name="Steele A.D."/>
            <person name="Gui C."/>
            <person name="Meng S."/>
            <person name="Li G."/>
            <person name="Viehrig K."/>
            <person name="Ye F."/>
            <person name="Su P."/>
            <person name="Kiefer A.F."/>
            <person name="Nichols A."/>
            <person name="Cepeda A.J."/>
            <person name="Yan W."/>
            <person name="Fan B."/>
            <person name="Jiang Y."/>
            <person name="Adhikari A."/>
            <person name="Zheng C.-J."/>
            <person name="Schuster L."/>
            <person name="Cowan T.M."/>
            <person name="Smanski M.J."/>
            <person name="Chevrette M.G."/>
            <person name="De Carvalho L.P.S."/>
            <person name="Shen B."/>
        </authorList>
    </citation>
    <scope>NUCLEOTIDE SEQUENCE [LARGE SCALE GENOMIC DNA]</scope>
    <source>
        <strain evidence="1 2">NPDC089932</strain>
    </source>
</reference>
<dbReference type="PANTHER" id="PTHR11941">
    <property type="entry name" value="ENOYL-COA HYDRATASE-RELATED"/>
    <property type="match status" value="1"/>
</dbReference>
<dbReference type="Gene3D" id="3.90.226.10">
    <property type="entry name" value="2-enoyl-CoA Hydratase, Chain A, domain 1"/>
    <property type="match status" value="1"/>
</dbReference>
<gene>
    <name evidence="1" type="primary">dpgC</name>
    <name evidence="1" type="ORF">ACIP2Z_27860</name>
</gene>
<dbReference type="Proteomes" id="UP001617511">
    <property type="component" value="Unassembled WGS sequence"/>
</dbReference>
<keyword evidence="1" id="KW-0560">Oxidoreductase</keyword>
<dbReference type="RefSeq" id="WP_388134527.1">
    <property type="nucleotide sequence ID" value="NZ_JBIADY010000004.1"/>
</dbReference>
<dbReference type="Pfam" id="PF00378">
    <property type="entry name" value="ECH_1"/>
    <property type="match status" value="1"/>
</dbReference>
<evidence type="ECO:0000313" key="1">
    <source>
        <dbReference type="EMBL" id="MFJ4082764.1"/>
    </source>
</evidence>
<dbReference type="NCBIfam" id="NF042432">
    <property type="entry name" value="DHPACoAdixog_DpgC"/>
    <property type="match status" value="1"/>
</dbReference>
<dbReference type="InterPro" id="IPR053482">
    <property type="entry name" value="DPA-CoA_Dioxygenase"/>
</dbReference>
<dbReference type="EC" id="1.13.11.80" evidence="1"/>
<dbReference type="CDD" id="cd06558">
    <property type="entry name" value="crotonase-like"/>
    <property type="match status" value="1"/>
</dbReference>
<dbReference type="InterPro" id="IPR001753">
    <property type="entry name" value="Enoyl-CoA_hydra/iso"/>
</dbReference>
<protein>
    <submittedName>
        <fullName evidence="1">(3,5-dihydroxyphenyl)acetyl-CoA 1,2-dioxygenase DpgC</fullName>
        <ecNumber evidence="1">1.13.11.80</ecNumber>
    </submittedName>
</protein>
<dbReference type="SUPFAM" id="SSF52096">
    <property type="entry name" value="ClpP/crotonase"/>
    <property type="match status" value="1"/>
</dbReference>
<comment type="caution">
    <text evidence="1">The sequence shown here is derived from an EMBL/GenBank/DDBJ whole genome shotgun (WGS) entry which is preliminary data.</text>
</comment>
<dbReference type="EMBL" id="JBIVGG010000012">
    <property type="protein sequence ID" value="MFJ4082764.1"/>
    <property type="molecule type" value="Genomic_DNA"/>
</dbReference>
<dbReference type="InterPro" id="IPR029045">
    <property type="entry name" value="ClpP/crotonase-like_dom_sf"/>
</dbReference>
<name>A0ABW8FL36_9ACTN</name>
<sequence>MCGELAHARVALAKAAARADEVIAALPEPAGRSSAQRAAAAAARAEARELRAAFLGVHADAVYDELTGGRTRYLRVAELADGAAAAFPGLVPTPERLATERSRPQAEKEGDEIDQGLFFRAVLRSPAAGAHLLDAMLRPTPRALGLLPEFLRTGTADLGSVRLERTEGAARLTMCRDDCLNAEDDQQIDDMETAVDLALLDPAVEVCLLRGGEMTHPRYRGRRVFSAGVNLKTLHGGGISLVDFLLRRELGYIHKILRGSLTGNAPGGLPAMVEKPWVAAVDTFAIGGGAQILLVFDCVLAASDAYFSLPAAKEGIIPGASNFRLSRAVGPRLARQLILGGRRLRASEPEARLVFDEVHETEALDEAVEAALRRLRGSAVLANRRMLNLAEESRIEFQSYMADFALQQSFRLYSPDVIDKVGRFAASG</sequence>
<dbReference type="Gene3D" id="1.20.58.1300">
    <property type="match status" value="1"/>
</dbReference>
<proteinExistence type="predicted"/>
<keyword evidence="2" id="KW-1185">Reference proteome</keyword>
<evidence type="ECO:0000313" key="2">
    <source>
        <dbReference type="Proteomes" id="UP001617511"/>
    </source>
</evidence>
<dbReference type="GO" id="GO:0016491">
    <property type="term" value="F:oxidoreductase activity"/>
    <property type="evidence" value="ECO:0007669"/>
    <property type="project" value="UniProtKB-KW"/>
</dbReference>
<organism evidence="1 2">
    <name type="scientific">Streptomyces iakyrus</name>
    <dbReference type="NCBI Taxonomy" id="68219"/>
    <lineage>
        <taxon>Bacteria</taxon>
        <taxon>Bacillati</taxon>
        <taxon>Actinomycetota</taxon>
        <taxon>Actinomycetes</taxon>
        <taxon>Kitasatosporales</taxon>
        <taxon>Streptomycetaceae</taxon>
        <taxon>Streptomyces</taxon>
    </lineage>
</organism>